<accession>A0A7D9KG57</accession>
<sequence length="216" mass="23510">MSLRVCSCCRGKDGAPCKHQYLIWAANIATCVNFVPISDPDEWQKLAAIALGGSLSLTYYTSLRGQRNETHDDVDGGDSQQPADHADEIPMTTSQLNLTTHSPDASDGGDKAKLMVRNSSVQNACSVLTEMLQSSQDAKLCEAALRFSERLTQVTSSSLPNGKLASALFDFGQSELCRGKVQSFVFKEVWISCDAVKNKTYIKINDNQSAGLLMYS</sequence>
<evidence type="ECO:0000313" key="1">
    <source>
        <dbReference type="EMBL" id="CAB4044608.1"/>
    </source>
</evidence>
<gene>
    <name evidence="1" type="ORF">PACLA_8A061985</name>
</gene>
<dbReference type="EMBL" id="CACRXK020035562">
    <property type="protein sequence ID" value="CAB4044608.1"/>
    <property type="molecule type" value="Genomic_DNA"/>
</dbReference>
<protein>
    <submittedName>
        <fullName evidence="1">Uncharacterized protein</fullName>
    </submittedName>
</protein>
<proteinExistence type="predicted"/>
<dbReference type="AlphaFoldDB" id="A0A7D9KG57"/>
<evidence type="ECO:0000313" key="2">
    <source>
        <dbReference type="Proteomes" id="UP001152795"/>
    </source>
</evidence>
<organism evidence="1 2">
    <name type="scientific">Paramuricea clavata</name>
    <name type="common">Red gorgonian</name>
    <name type="synonym">Violescent sea-whip</name>
    <dbReference type="NCBI Taxonomy" id="317549"/>
    <lineage>
        <taxon>Eukaryota</taxon>
        <taxon>Metazoa</taxon>
        <taxon>Cnidaria</taxon>
        <taxon>Anthozoa</taxon>
        <taxon>Octocorallia</taxon>
        <taxon>Malacalcyonacea</taxon>
        <taxon>Plexauridae</taxon>
        <taxon>Paramuricea</taxon>
    </lineage>
</organism>
<keyword evidence="2" id="KW-1185">Reference proteome</keyword>
<dbReference type="Proteomes" id="UP001152795">
    <property type="component" value="Unassembled WGS sequence"/>
</dbReference>
<comment type="caution">
    <text evidence="1">The sequence shown here is derived from an EMBL/GenBank/DDBJ whole genome shotgun (WGS) entry which is preliminary data.</text>
</comment>
<reference evidence="1" key="1">
    <citation type="submission" date="2020-04" db="EMBL/GenBank/DDBJ databases">
        <authorList>
            <person name="Alioto T."/>
            <person name="Alioto T."/>
            <person name="Gomez Garrido J."/>
        </authorList>
    </citation>
    <scope>NUCLEOTIDE SEQUENCE</scope>
    <source>
        <strain evidence="1">A484AB</strain>
    </source>
</reference>
<name>A0A7D9KG57_PARCT</name>